<dbReference type="EMBL" id="JAUSZV010000004">
    <property type="protein sequence ID" value="MDQ0904624.1"/>
    <property type="molecule type" value="Genomic_DNA"/>
</dbReference>
<protein>
    <submittedName>
        <fullName evidence="1">Uncharacterized protein</fullName>
    </submittedName>
</protein>
<comment type="caution">
    <text evidence="1">The sequence shown here is derived from an EMBL/GenBank/DDBJ whole genome shotgun (WGS) entry which is preliminary data.</text>
</comment>
<name>A0AAW8F3B3_9ACTN</name>
<sequence length="314" mass="33527">MSVGASSFGGMNFWDEPGRELHNAAVPESAIQAAWDELDEDEARGVAVACAARLSKGDLVLSLVHSVSEPLQVRRVVETFARSRQISVDTVDQYRRVAAWYTPDRRKAMASTGGVASYTVLREVALQTFGEADPQLRFDALLAALRETAVRGGAPLTSPAYRERLGVPATRPSASAPASAAAASDAQLVTDVLQAVAGDPHGPARFFDALAAEGGLEALESASLMLRRAKAGAREQEERVFGKEDPSPLEITLKLVLQTMKALEKSLDLDPAQIVAVLPSEQFAVLDRMCGSVTQWHELLLAAARAVPRGKEAA</sequence>
<evidence type="ECO:0000313" key="1">
    <source>
        <dbReference type="EMBL" id="MDQ0904624.1"/>
    </source>
</evidence>
<organism evidence="1 2">
    <name type="scientific">Streptomyces canus</name>
    <dbReference type="NCBI Taxonomy" id="58343"/>
    <lineage>
        <taxon>Bacteria</taxon>
        <taxon>Bacillati</taxon>
        <taxon>Actinomycetota</taxon>
        <taxon>Actinomycetes</taxon>
        <taxon>Kitasatosporales</taxon>
        <taxon>Streptomycetaceae</taxon>
        <taxon>Streptomyces</taxon>
        <taxon>Streptomyces aurantiacus group</taxon>
    </lineage>
</organism>
<evidence type="ECO:0000313" key="2">
    <source>
        <dbReference type="Proteomes" id="UP001234216"/>
    </source>
</evidence>
<dbReference type="Proteomes" id="UP001234216">
    <property type="component" value="Unassembled WGS sequence"/>
</dbReference>
<proteinExistence type="predicted"/>
<gene>
    <name evidence="1" type="ORF">QFZ22_000609</name>
</gene>
<accession>A0AAW8F3B3</accession>
<reference evidence="1" key="1">
    <citation type="submission" date="2023-07" db="EMBL/GenBank/DDBJ databases">
        <title>Comparative genomics of wheat-associated soil bacteria to identify genetic determinants of phenazine resistance.</title>
        <authorList>
            <person name="Mouncey N."/>
        </authorList>
    </citation>
    <scope>NUCLEOTIDE SEQUENCE</scope>
    <source>
        <strain evidence="1">V4I22</strain>
    </source>
</reference>
<dbReference type="AlphaFoldDB" id="A0AAW8F3B3"/>